<dbReference type="EMBL" id="AYTS01000029">
    <property type="protein sequence ID" value="OOP57488.1"/>
    <property type="molecule type" value="Genomic_DNA"/>
</dbReference>
<reference evidence="1 2" key="1">
    <citation type="journal article" date="2017" name="Water Res.">
        <title>Discovery and metagenomic analysis of an anammox bacterial enrichment related to Candidatus "Brocadia caroliniensis" in a full-scale glycerol-fed nitritation-denitritation separate centrate treatment process.</title>
        <authorList>
            <person name="Park H."/>
            <person name="Brotto A.C."/>
            <person name="van Loosdrecht M.C."/>
            <person name="Chandran K."/>
        </authorList>
    </citation>
    <scope>NUCLEOTIDE SEQUENCE [LARGE SCALE GENOMIC DNA]</scope>
    <source>
        <strain evidence="1">26THWARD</strain>
    </source>
</reference>
<evidence type="ECO:0000313" key="1">
    <source>
        <dbReference type="EMBL" id="OOP57488.1"/>
    </source>
</evidence>
<sequence>MENTCAWCKKEIPEDTEVFGFGAKAKKGVNLKGKEGNIIPLLLINADREVSAIVVTRDSQAKKEGYDFMFMACSQKCAKSLKTALNAETKLFDAVG</sequence>
<proteinExistence type="predicted"/>
<evidence type="ECO:0000313" key="2">
    <source>
        <dbReference type="Proteomes" id="UP000189681"/>
    </source>
</evidence>
<dbReference type="Proteomes" id="UP000189681">
    <property type="component" value="Unassembled WGS sequence"/>
</dbReference>
<accession>A0A1V4AWI1</accession>
<protein>
    <submittedName>
        <fullName evidence="1">Uncharacterized protein</fullName>
    </submittedName>
</protein>
<organism evidence="1 2">
    <name type="scientific">Candidatus Brocadia carolinensis</name>
    <dbReference type="NCBI Taxonomy" id="1004156"/>
    <lineage>
        <taxon>Bacteria</taxon>
        <taxon>Pseudomonadati</taxon>
        <taxon>Planctomycetota</taxon>
        <taxon>Candidatus Brocadiia</taxon>
        <taxon>Candidatus Brocadiales</taxon>
        <taxon>Candidatus Brocadiaceae</taxon>
        <taxon>Candidatus Brocadia</taxon>
    </lineage>
</organism>
<dbReference type="AlphaFoldDB" id="A0A1V4AWI1"/>
<comment type="caution">
    <text evidence="1">The sequence shown here is derived from an EMBL/GenBank/DDBJ whole genome shotgun (WGS) entry which is preliminary data.</text>
</comment>
<name>A0A1V4AWI1_9BACT</name>
<gene>
    <name evidence="1" type="ORF">AYP45_03290</name>
</gene>